<proteinExistence type="predicted"/>
<name>A0A848HD24_9BURK</name>
<dbReference type="EMBL" id="JABBFX010000003">
    <property type="protein sequence ID" value="NML47281.1"/>
    <property type="molecule type" value="Genomic_DNA"/>
</dbReference>
<dbReference type="Gene3D" id="1.10.10.10">
    <property type="entry name" value="Winged helix-like DNA-binding domain superfamily/Winged helix DNA-binding domain"/>
    <property type="match status" value="1"/>
</dbReference>
<feature type="domain" description="HTH lysR-type" evidence="1">
    <location>
        <begin position="11"/>
        <end position="42"/>
    </location>
</feature>
<evidence type="ECO:0000259" key="1">
    <source>
        <dbReference type="PROSITE" id="PS50931"/>
    </source>
</evidence>
<gene>
    <name evidence="2" type="ORF">HHL11_26270</name>
</gene>
<evidence type="ECO:0000313" key="3">
    <source>
        <dbReference type="Proteomes" id="UP000541185"/>
    </source>
</evidence>
<accession>A0A848HD24</accession>
<reference evidence="2 3" key="1">
    <citation type="submission" date="2020-04" db="EMBL/GenBank/DDBJ databases">
        <title>Ramlibacter sp. G-1-2-2 isolated from soil.</title>
        <authorList>
            <person name="Dahal R.H."/>
        </authorList>
    </citation>
    <scope>NUCLEOTIDE SEQUENCE [LARGE SCALE GENOMIC DNA]</scope>
    <source>
        <strain evidence="2 3">G-1-2-2</strain>
    </source>
</reference>
<comment type="caution">
    <text evidence="2">The sequence shown here is derived from an EMBL/GenBank/DDBJ whole genome shotgun (WGS) entry which is preliminary data.</text>
</comment>
<dbReference type="RefSeq" id="WP_169421570.1">
    <property type="nucleotide sequence ID" value="NZ_JABBFX010000003.1"/>
</dbReference>
<dbReference type="Pfam" id="PF00126">
    <property type="entry name" value="HTH_1"/>
    <property type="match status" value="1"/>
</dbReference>
<evidence type="ECO:0000313" key="2">
    <source>
        <dbReference type="EMBL" id="NML47281.1"/>
    </source>
</evidence>
<dbReference type="InterPro" id="IPR036388">
    <property type="entry name" value="WH-like_DNA-bd_sf"/>
</dbReference>
<keyword evidence="3" id="KW-1185">Reference proteome</keyword>
<dbReference type="GO" id="GO:0003700">
    <property type="term" value="F:DNA-binding transcription factor activity"/>
    <property type="evidence" value="ECO:0007669"/>
    <property type="project" value="InterPro"/>
</dbReference>
<dbReference type="AlphaFoldDB" id="A0A848HD24"/>
<sequence>MSKKYITHKMIEAFRAAIEHGGIGAGADALGMSQPSVTAAVA</sequence>
<dbReference type="InterPro" id="IPR000847">
    <property type="entry name" value="LysR_HTH_N"/>
</dbReference>
<dbReference type="Proteomes" id="UP000541185">
    <property type="component" value="Unassembled WGS sequence"/>
</dbReference>
<dbReference type="PROSITE" id="PS50931">
    <property type="entry name" value="HTH_LYSR"/>
    <property type="match status" value="1"/>
</dbReference>
<protein>
    <submittedName>
        <fullName evidence="2">LysR family transcriptional regulator</fullName>
    </submittedName>
</protein>
<dbReference type="InterPro" id="IPR036390">
    <property type="entry name" value="WH_DNA-bd_sf"/>
</dbReference>
<organism evidence="2 3">
    <name type="scientific">Ramlibacter agri</name>
    <dbReference type="NCBI Taxonomy" id="2728837"/>
    <lineage>
        <taxon>Bacteria</taxon>
        <taxon>Pseudomonadati</taxon>
        <taxon>Pseudomonadota</taxon>
        <taxon>Betaproteobacteria</taxon>
        <taxon>Burkholderiales</taxon>
        <taxon>Comamonadaceae</taxon>
        <taxon>Ramlibacter</taxon>
    </lineage>
</organism>
<dbReference type="SUPFAM" id="SSF46785">
    <property type="entry name" value="Winged helix' DNA-binding domain"/>
    <property type="match status" value="1"/>
</dbReference>